<dbReference type="EMBL" id="CP000384">
    <property type="protein sequence ID" value="ABG11117.1"/>
    <property type="molecule type" value="Genomic_DNA"/>
</dbReference>
<keyword evidence="2" id="KW-0472">Membrane</keyword>
<feature type="region of interest" description="Disordered" evidence="1">
    <location>
        <begin position="62"/>
        <end position="95"/>
    </location>
</feature>
<sequence length="186" mass="19838">MTWWPRSADRRAVGSPGTAPGSRYRGIVQHTRRRILPTLFVLSAVVLVAACTLTDSVLNRDVTSTAQPPPAALPDQSADRGSDLPTPPDGAGQPGAVTVTGQQRGYLDALKAAGVRATTDLRALSIGSAVCQARAAKQSDQGVWEFILPLVRSDVRATRPSSMRTSVREVDSTTADYIRIATERLC</sequence>
<evidence type="ECO:0000313" key="3">
    <source>
        <dbReference type="EMBL" id="ABG11117.1"/>
    </source>
</evidence>
<dbReference type="KEGG" id="mmc:Mmcs_5013"/>
<feature type="region of interest" description="Disordered" evidence="1">
    <location>
        <begin position="1"/>
        <end position="24"/>
    </location>
</feature>
<reference evidence="3" key="1">
    <citation type="submission" date="2006-06" db="EMBL/GenBank/DDBJ databases">
        <title>Complete sequence of chromosome of Mycobacterium sp. MCS.</title>
        <authorList>
            <consortium name="US DOE Joint Genome Institute"/>
            <person name="Copeland A."/>
            <person name="Lucas S."/>
            <person name="Lapidus A."/>
            <person name="Barry K."/>
            <person name="Detter J.C."/>
            <person name="Glavina del Rio T."/>
            <person name="Hammon N."/>
            <person name="Israni S."/>
            <person name="Dalin E."/>
            <person name="Tice H."/>
            <person name="Pitluck S."/>
            <person name="Martinez M."/>
            <person name="Schmutz J."/>
            <person name="Larimer F."/>
            <person name="Land M."/>
            <person name="Hauser L."/>
            <person name="Kyrpides N."/>
            <person name="Kim E."/>
            <person name="Miller C.D."/>
            <person name="Hughes J.E."/>
            <person name="Anderson A.J."/>
            <person name="Sims R.C."/>
            <person name="Richardson P."/>
        </authorList>
    </citation>
    <scope>NUCLEOTIDE SEQUENCE [LARGE SCALE GENOMIC DNA]</scope>
    <source>
        <strain evidence="3">MCS</strain>
    </source>
</reference>
<keyword evidence="2" id="KW-1133">Transmembrane helix</keyword>
<feature type="transmembrane region" description="Helical" evidence="2">
    <location>
        <begin position="35"/>
        <end position="58"/>
    </location>
</feature>
<protein>
    <recommendedName>
        <fullName evidence="4">DUF732 domain-containing protein</fullName>
    </recommendedName>
</protein>
<keyword evidence="2" id="KW-0812">Transmembrane</keyword>
<name>A0A5Q5BRL4_MYCSS</name>
<evidence type="ECO:0000256" key="2">
    <source>
        <dbReference type="SAM" id="Phobius"/>
    </source>
</evidence>
<organism evidence="3">
    <name type="scientific">Mycobacterium sp. (strain MCS)</name>
    <dbReference type="NCBI Taxonomy" id="164756"/>
    <lineage>
        <taxon>Bacteria</taxon>
        <taxon>Bacillati</taxon>
        <taxon>Actinomycetota</taxon>
        <taxon>Actinomycetes</taxon>
        <taxon>Mycobacteriales</taxon>
        <taxon>Mycobacteriaceae</taxon>
        <taxon>Mycobacterium</taxon>
    </lineage>
</organism>
<evidence type="ECO:0000256" key="1">
    <source>
        <dbReference type="SAM" id="MobiDB-lite"/>
    </source>
</evidence>
<accession>A0A5Q5BRL4</accession>
<gene>
    <name evidence="3" type="ordered locus">Mmcs_5013</name>
</gene>
<dbReference type="AlphaFoldDB" id="A0A5Q5BRL4"/>
<proteinExistence type="predicted"/>
<evidence type="ECO:0008006" key="4">
    <source>
        <dbReference type="Google" id="ProtNLM"/>
    </source>
</evidence>